<evidence type="ECO:0000256" key="1">
    <source>
        <dbReference type="ARBA" id="ARBA00022658"/>
    </source>
</evidence>
<feature type="domain" description="Ras-GEF" evidence="3">
    <location>
        <begin position="223"/>
        <end position="293"/>
    </location>
</feature>
<dbReference type="PANTHER" id="PTHR23113">
    <property type="entry name" value="GUANINE NUCLEOTIDE EXCHANGE FACTOR"/>
    <property type="match status" value="1"/>
</dbReference>
<evidence type="ECO:0000259" key="3">
    <source>
        <dbReference type="Pfam" id="PF00617"/>
    </source>
</evidence>
<dbReference type="EMBL" id="FZQP02002957">
    <property type="protein sequence ID" value="VVC96957.1"/>
    <property type="molecule type" value="Genomic_DNA"/>
</dbReference>
<evidence type="ECO:0000313" key="4">
    <source>
        <dbReference type="EMBL" id="VVC96957.1"/>
    </source>
</evidence>
<dbReference type="GO" id="GO:0005085">
    <property type="term" value="F:guanyl-nucleotide exchange factor activity"/>
    <property type="evidence" value="ECO:0007669"/>
    <property type="project" value="UniProtKB-KW"/>
</dbReference>
<reference evidence="4 5" key="1">
    <citation type="submission" date="2017-07" db="EMBL/GenBank/DDBJ databases">
        <authorList>
            <person name="Talla V."/>
            <person name="Backstrom N."/>
        </authorList>
    </citation>
    <scope>NUCLEOTIDE SEQUENCE [LARGE SCALE GENOMIC DNA]</scope>
</reference>
<accession>A0A5E4QIW0</accession>
<sequence length="390" mass="43049">MDEQVSPPAADAECPSPEPVSLSDSALIGTGLTFYGVSIHNDDYYSMVRGSTFLAESGVTHLMMNGGLNLVAAQKIDPTQLPTVLQGKSITLPFMGSDKPEVEYKDGQIVSATIDGLVDLLRPEKEVADMVALVRVLDQWTTMFPYDFRDDRVMAIVKNITQRCSAEHMASVRAEVSAILERLLDKLTALERYEETLVHVPQHASVDALPQGDILTLGLTPVELANQLTIVELHRLSFVGPEELVQTFAPNQPCSSTKGLNLHHLDVKCTKNLEAYADWFNRLSYLVATDILKWGRTSPVCGQQLKQLELCVEPSGNHARVRVDIVRARTPGRSVGEGSSEAVARRLVRLPDILRFGQIPPACVQAETSVIHSHIHLNTQYQCRVIFVFN</sequence>
<dbReference type="Pfam" id="PF00617">
    <property type="entry name" value="RasGEF"/>
    <property type="match status" value="1"/>
</dbReference>
<dbReference type="PANTHER" id="PTHR23113:SF356">
    <property type="entry name" value="FI05912P-RELATED"/>
    <property type="match status" value="1"/>
</dbReference>
<dbReference type="InterPro" id="IPR023578">
    <property type="entry name" value="Ras_GEF_dom_sf"/>
</dbReference>
<name>A0A5E4QIW0_9NEOP</name>
<protein>
    <recommendedName>
        <fullName evidence="3">Ras-GEF domain-containing protein</fullName>
    </recommendedName>
</protein>
<feature type="region of interest" description="Disordered" evidence="2">
    <location>
        <begin position="1"/>
        <end position="21"/>
    </location>
</feature>
<dbReference type="AlphaFoldDB" id="A0A5E4QIW0"/>
<dbReference type="InterPro" id="IPR001895">
    <property type="entry name" value="RASGEF_cat_dom"/>
</dbReference>
<keyword evidence="5" id="KW-1185">Reference proteome</keyword>
<dbReference type="Gene3D" id="1.10.840.10">
    <property type="entry name" value="Ras guanine-nucleotide exchange factors catalytic domain"/>
    <property type="match status" value="1"/>
</dbReference>
<proteinExistence type="predicted"/>
<dbReference type="InterPro" id="IPR008937">
    <property type="entry name" value="Ras-like_GEF"/>
</dbReference>
<dbReference type="InterPro" id="IPR036964">
    <property type="entry name" value="RASGEF_cat_dom_sf"/>
</dbReference>
<evidence type="ECO:0000256" key="2">
    <source>
        <dbReference type="SAM" id="MobiDB-lite"/>
    </source>
</evidence>
<dbReference type="GO" id="GO:0007265">
    <property type="term" value="P:Ras protein signal transduction"/>
    <property type="evidence" value="ECO:0007669"/>
    <property type="project" value="TreeGrafter"/>
</dbReference>
<evidence type="ECO:0000313" key="5">
    <source>
        <dbReference type="Proteomes" id="UP000324832"/>
    </source>
</evidence>
<organism evidence="4 5">
    <name type="scientific">Leptidea sinapis</name>
    <dbReference type="NCBI Taxonomy" id="189913"/>
    <lineage>
        <taxon>Eukaryota</taxon>
        <taxon>Metazoa</taxon>
        <taxon>Ecdysozoa</taxon>
        <taxon>Arthropoda</taxon>
        <taxon>Hexapoda</taxon>
        <taxon>Insecta</taxon>
        <taxon>Pterygota</taxon>
        <taxon>Neoptera</taxon>
        <taxon>Endopterygota</taxon>
        <taxon>Lepidoptera</taxon>
        <taxon>Glossata</taxon>
        <taxon>Ditrysia</taxon>
        <taxon>Papilionoidea</taxon>
        <taxon>Pieridae</taxon>
        <taxon>Dismorphiinae</taxon>
        <taxon>Leptidea</taxon>
    </lineage>
</organism>
<dbReference type="Proteomes" id="UP000324832">
    <property type="component" value="Unassembled WGS sequence"/>
</dbReference>
<keyword evidence="1" id="KW-0344">Guanine-nucleotide releasing factor</keyword>
<dbReference type="SUPFAM" id="SSF48366">
    <property type="entry name" value="Ras GEF"/>
    <property type="match status" value="1"/>
</dbReference>
<dbReference type="GO" id="GO:0005886">
    <property type="term" value="C:plasma membrane"/>
    <property type="evidence" value="ECO:0007669"/>
    <property type="project" value="TreeGrafter"/>
</dbReference>
<gene>
    <name evidence="4" type="ORF">LSINAPIS_LOCUS8347</name>
</gene>